<name>A0A835BU75_9POAL</name>
<reference evidence="1" key="1">
    <citation type="submission" date="2020-07" db="EMBL/GenBank/DDBJ databases">
        <title>Genome sequence and genetic diversity analysis of an under-domesticated orphan crop, white fonio (Digitaria exilis).</title>
        <authorList>
            <person name="Bennetzen J.L."/>
            <person name="Chen S."/>
            <person name="Ma X."/>
            <person name="Wang X."/>
            <person name="Yssel A.E.J."/>
            <person name="Chaluvadi S.R."/>
            <person name="Johnson M."/>
            <person name="Gangashetty P."/>
            <person name="Hamidou F."/>
            <person name="Sanogo M.D."/>
            <person name="Zwaenepoel A."/>
            <person name="Wallace J."/>
            <person name="Van De Peer Y."/>
            <person name="Van Deynze A."/>
        </authorList>
    </citation>
    <scope>NUCLEOTIDE SEQUENCE</scope>
    <source>
        <tissue evidence="1">Leaves</tissue>
    </source>
</reference>
<evidence type="ECO:0000313" key="1">
    <source>
        <dbReference type="EMBL" id="KAF8711110.1"/>
    </source>
</evidence>
<protein>
    <submittedName>
        <fullName evidence="1">Uncharacterized protein</fullName>
    </submittedName>
</protein>
<organism evidence="1 2">
    <name type="scientific">Digitaria exilis</name>
    <dbReference type="NCBI Taxonomy" id="1010633"/>
    <lineage>
        <taxon>Eukaryota</taxon>
        <taxon>Viridiplantae</taxon>
        <taxon>Streptophyta</taxon>
        <taxon>Embryophyta</taxon>
        <taxon>Tracheophyta</taxon>
        <taxon>Spermatophyta</taxon>
        <taxon>Magnoliopsida</taxon>
        <taxon>Liliopsida</taxon>
        <taxon>Poales</taxon>
        <taxon>Poaceae</taxon>
        <taxon>PACMAD clade</taxon>
        <taxon>Panicoideae</taxon>
        <taxon>Panicodae</taxon>
        <taxon>Paniceae</taxon>
        <taxon>Anthephorinae</taxon>
        <taxon>Digitaria</taxon>
    </lineage>
</organism>
<evidence type="ECO:0000313" key="2">
    <source>
        <dbReference type="Proteomes" id="UP000636709"/>
    </source>
</evidence>
<gene>
    <name evidence="1" type="ORF">HU200_029116</name>
</gene>
<accession>A0A835BU75</accession>
<dbReference type="Proteomes" id="UP000636709">
    <property type="component" value="Unassembled WGS sequence"/>
</dbReference>
<dbReference type="EMBL" id="JACEFO010001753">
    <property type="protein sequence ID" value="KAF8711110.1"/>
    <property type="molecule type" value="Genomic_DNA"/>
</dbReference>
<proteinExistence type="predicted"/>
<sequence length="14" mass="1725">MRIISILFCIFQQI</sequence>
<comment type="caution">
    <text evidence="1">The sequence shown here is derived from an EMBL/GenBank/DDBJ whole genome shotgun (WGS) entry which is preliminary data.</text>
</comment>
<keyword evidence="2" id="KW-1185">Reference proteome</keyword>